<evidence type="ECO:0000259" key="4">
    <source>
        <dbReference type="Pfam" id="PF24096"/>
    </source>
</evidence>
<feature type="domain" description="TIR" evidence="3">
    <location>
        <begin position="2033"/>
        <end position="2121"/>
    </location>
</feature>
<dbReference type="InterPro" id="IPR055803">
    <property type="entry name" value="DUF7379"/>
</dbReference>
<dbReference type="Gene3D" id="3.40.50.10140">
    <property type="entry name" value="Toll/interleukin-1 receptor homology (TIR) domain"/>
    <property type="match status" value="1"/>
</dbReference>
<evidence type="ECO:0000259" key="3">
    <source>
        <dbReference type="Pfam" id="PF13676"/>
    </source>
</evidence>
<dbReference type="InterPro" id="IPR046880">
    <property type="entry name" value="TPR-S"/>
</dbReference>
<dbReference type="Gene3D" id="3.40.50.1460">
    <property type="match status" value="1"/>
</dbReference>
<dbReference type="InterPro" id="IPR035897">
    <property type="entry name" value="Toll_tir_struct_dom_sf"/>
</dbReference>
<organism evidence="5">
    <name type="scientific">Geobacter metallireducens</name>
    <dbReference type="NCBI Taxonomy" id="28232"/>
    <lineage>
        <taxon>Bacteria</taxon>
        <taxon>Pseudomonadati</taxon>
        <taxon>Thermodesulfobacteriota</taxon>
        <taxon>Desulfuromonadia</taxon>
        <taxon>Geobacterales</taxon>
        <taxon>Geobacteraceae</taxon>
        <taxon>Geobacter</taxon>
    </lineage>
</organism>
<dbReference type="GO" id="GO:0006629">
    <property type="term" value="P:lipid metabolic process"/>
    <property type="evidence" value="ECO:0007669"/>
    <property type="project" value="InterPro"/>
</dbReference>
<name>A0A831XMD7_GEOME</name>
<dbReference type="InterPro" id="IPR024983">
    <property type="entry name" value="CHAT_dom"/>
</dbReference>
<proteinExistence type="predicted"/>
<dbReference type="GO" id="GO:0008374">
    <property type="term" value="F:O-acyltransferase activity"/>
    <property type="evidence" value="ECO:0007669"/>
    <property type="project" value="InterPro"/>
</dbReference>
<evidence type="ECO:0000256" key="1">
    <source>
        <dbReference type="SAM" id="MobiDB-lite"/>
    </source>
</evidence>
<gene>
    <name evidence="5" type="ORF">ENQ87_11970</name>
</gene>
<feature type="domain" description="DUF7379" evidence="4">
    <location>
        <begin position="184"/>
        <end position="274"/>
    </location>
</feature>
<feature type="compositionally biased region" description="Low complexity" evidence="1">
    <location>
        <begin position="1855"/>
        <end position="1864"/>
    </location>
</feature>
<dbReference type="Pfam" id="PF12770">
    <property type="entry name" value="CHAT"/>
    <property type="match status" value="1"/>
</dbReference>
<feature type="domain" description="CHAT" evidence="2">
    <location>
        <begin position="1173"/>
        <end position="1463"/>
    </location>
</feature>
<dbReference type="Pfam" id="PF13676">
    <property type="entry name" value="TIR_2"/>
    <property type="match status" value="1"/>
</dbReference>
<comment type="caution">
    <text evidence="5">The sequence shown here is derived from an EMBL/GenBank/DDBJ whole genome shotgun (WGS) entry which is preliminary data.</text>
</comment>
<dbReference type="Pfam" id="PF20308">
    <property type="entry name" value="TPR-S"/>
    <property type="match status" value="1"/>
</dbReference>
<dbReference type="InterPro" id="IPR003386">
    <property type="entry name" value="LACT/PDAT_acylTrfase"/>
</dbReference>
<dbReference type="Pfam" id="PF24096">
    <property type="entry name" value="DUF7379"/>
    <property type="match status" value="2"/>
</dbReference>
<dbReference type="Pfam" id="PF02450">
    <property type="entry name" value="LCAT"/>
    <property type="match status" value="1"/>
</dbReference>
<dbReference type="SUPFAM" id="SSF52200">
    <property type="entry name" value="Toll/Interleukin receptor TIR domain"/>
    <property type="match status" value="1"/>
</dbReference>
<dbReference type="EMBL" id="DSOV01000053">
    <property type="protein sequence ID" value="HEN43061.1"/>
    <property type="molecule type" value="Genomic_DNA"/>
</dbReference>
<dbReference type="Gene3D" id="3.40.50.1820">
    <property type="entry name" value="alpha/beta hydrolase"/>
    <property type="match status" value="1"/>
</dbReference>
<feature type="domain" description="DUF7379" evidence="4">
    <location>
        <begin position="298"/>
        <end position="394"/>
    </location>
</feature>
<accession>A0A831XMD7</accession>
<sequence>MDDTRRQPVKLRIPGTEIPEPIPDVPPETAGQITIKEVRAFRISASRAGESETPVIESRPDDVVEVELEDGTRFWTTQERLRTEVLGLAGTRAADGVVELPATLDRRSASRGLIGKIVIKTLKFFRIDVAEKAARFIAEKLENHLLGTRDEGRGPGLYRLSGEELTLTPVSEPVLTLPADRPSLLFLHGTASSTAGSFGKLWTDKRRPQRQQLLTPYEGRVFGLEHETLSRSPIHNAIAAAERLPAGARLHLVSHSRGGMVGELLCRAGMEGGRDPFDAADLSFFAERNPDKARGDLEQLNSLLKEKRFRIERFVRVACPARGTTLASERLDIYLSVLFNLLGAYGFVAKLPGGVFTSIFSELIMAVAKERSDPSVLPGIEAMIPSSPLVALLNRAKAPVAGELRVIAGDIEGDNVLSAIGTLLTDPLYQDDHDLVVNTDAMFGGAERSGGAGFIFRRGPDVNHFSYFENADSAEGLARTLSRSGSEADGFEPFSVRAADSGTPPYEKRAVADGAPVVFVLPGIMGSHLAIGDNRVWLDPLDIARGKFALLGYGTPNLVKAEAPLWIFYGNLVKHLARTHRVEPFPFDWRLSVFDEAKRLAAAVVKALDATEKTKQPVSIVAHSMGGLVARAMIAAHPDVWERMKGRPDARLIMLGTPNGGSHAVAQVLTGRDSLIRKLALLDVTRKQRELIGIVARFPGLLEMLPELSSFDLFDAAAWQNIAAADPEKGTWQPPTAAALKAARANRERLAASPIDPQRMCYIAGCAPATPVDLTVEDAGTRKRLVFHATPRGDGRVPWETGIPAGVRTWYLLASHGDLPSAEEGFDAITDLLRRGTTDRLPTAPPEVRGVPERFELPAEREPLYPDFTDLARTAVGAGRTKRPRRTERKIQVSVRHGNLAFGSHPVLVGHYKGDTIISAEAYLDRTLDGRLSARHRLGIYPGDDGTAEVFLNPEWERSQRSDGKPAGAIVIGLGEVGKLSPGRLLRAVSRGARAYAMARAECPQVKSGKGGPAGITALLVGTGAGGVSVQDAVTAILRGVIDANRAIAESGRADCAPVEEIEFVELYEDRAIHAARTLARLRSDPDIARAFDIDADPLVIPLEGGMRRASFFEEDPWWQRLQITEDEEERLSFNLLTDRARAEVYLQQSQRSLADRFIEEMSETTASGEGIAVTLFEMLVPNELKEYTPDRRDMVLVLNDAAARYPWEMMQERPMAGDAPHDRKPLAVQAGMVRQLLVEKFRERVVTARETTALVIGNPVTPFTNLPAAEQEAHEVEKALKGAGYAVTPLIGANATGPAILTELFARDYRIVHLAGHGVLDYRPPVPCGSCHQPTDGNPVTGMVIGENQFLTAAQIRQMRTVPQLVFVNCCHLGKIDDRQPPRNLPNLAANVATELIRMGVKGVVAAGWAVQDDAAALFAATFYREMLSGAPFGQAVLAARTATYAAHPEANTWGAYQCYGDPDFTLGKGDPPRALRAARKTYTALSEAIVDLENIAAAAKTARGPAVEWHLQSIRTIEQSVPPSWLASGLLQGALGQAYGELKRFAEAVEHYRRAAEDDRGLAAIRTAEQLWNLQSRWAQEVAAADPARALQLVTEAEERLMHLNRALGETGERLALLGSVAKRRMMIATEASQKRDALLAMAEHYRRAYDLGVERGKPSYYPLVNHLTARTLAFLLDEQGELPADFDASVDKAVELAENEHQAGPDFWNTATPVDCLLLRHLANGDLADYSGDIIAGYARARNVGSPREFQSVLDQLDFLKKVIAAAPENEHRRALMAALEEIRQGAETAGSGDEKPGTARKEIEIVPWGGSLYRSDSGGPRFMYSHAPLTVETGFPIGLGRTAPIEVLSRGEAPPTAGAEPPEPPPAPTPKMSETLPTAEQELQPVQLGASAPRQAKPGSEFTARFVAYEKALEQEVRELLTKLAPSAGTVLGIQECRWKRDTRVTVKLSGRGLAVDPPEQEFTWQGGKSILEFDVSVPQDAEEGTIPLKFDVAIEGIIVARLRLELEITARPKKGQATATGEPAKTAFASYSSKDRLRVLDRVDAIKIAAGIDVFQDCLDLNPGEEWKPRLDSEIRDRDLFLLFWSKSASESKWVGWELETALKEKGEQALQLHPLDPGVKPPPGLEKLNIGSNAMWVRKGYEAVLAERGSTSPP</sequence>
<protein>
    <submittedName>
        <fullName evidence="5">CHAT domain-containing protein</fullName>
    </submittedName>
</protein>
<dbReference type="SUPFAM" id="SSF53474">
    <property type="entry name" value="alpha/beta-Hydrolases"/>
    <property type="match status" value="1"/>
</dbReference>
<dbReference type="InterPro" id="IPR000157">
    <property type="entry name" value="TIR_dom"/>
</dbReference>
<evidence type="ECO:0000313" key="5">
    <source>
        <dbReference type="EMBL" id="HEN43061.1"/>
    </source>
</evidence>
<dbReference type="GO" id="GO:0007165">
    <property type="term" value="P:signal transduction"/>
    <property type="evidence" value="ECO:0007669"/>
    <property type="project" value="InterPro"/>
</dbReference>
<reference evidence="5" key="1">
    <citation type="journal article" date="2020" name="mSystems">
        <title>Genome- and Community-Level Interaction Insights into Carbon Utilization and Element Cycling Functions of Hydrothermarchaeota in Hydrothermal Sediment.</title>
        <authorList>
            <person name="Zhou Z."/>
            <person name="Liu Y."/>
            <person name="Xu W."/>
            <person name="Pan J."/>
            <person name="Luo Z.H."/>
            <person name="Li M."/>
        </authorList>
    </citation>
    <scope>NUCLEOTIDE SEQUENCE [LARGE SCALE GENOMIC DNA]</scope>
    <source>
        <strain evidence="5">SpSt-349</strain>
    </source>
</reference>
<evidence type="ECO:0000259" key="2">
    <source>
        <dbReference type="Pfam" id="PF12770"/>
    </source>
</evidence>
<feature type="region of interest" description="Disordered" evidence="1">
    <location>
        <begin position="1855"/>
        <end position="1878"/>
    </location>
</feature>
<dbReference type="InterPro" id="IPR029058">
    <property type="entry name" value="AB_hydrolase_fold"/>
</dbReference>